<evidence type="ECO:0000256" key="7">
    <source>
        <dbReference type="ARBA" id="ARBA00022833"/>
    </source>
</evidence>
<evidence type="ECO:0000256" key="5">
    <source>
        <dbReference type="ARBA" id="ARBA00022737"/>
    </source>
</evidence>
<evidence type="ECO:0000313" key="17">
    <source>
        <dbReference type="EMBL" id="KAG5279013.1"/>
    </source>
</evidence>
<keyword evidence="12" id="KW-0804">Transcription</keyword>
<dbReference type="SMART" id="SM00355">
    <property type="entry name" value="ZnF_C2H2"/>
    <property type="match status" value="3"/>
</dbReference>
<accession>A0AAV6GV67</accession>
<evidence type="ECO:0000259" key="16">
    <source>
        <dbReference type="PROSITE" id="PS50157"/>
    </source>
</evidence>
<dbReference type="PANTHER" id="PTHR23235">
    <property type="entry name" value="KRUEPPEL-LIKE TRANSCRIPTION FACTOR"/>
    <property type="match status" value="1"/>
</dbReference>
<evidence type="ECO:0000256" key="1">
    <source>
        <dbReference type="ARBA" id="ARBA00004123"/>
    </source>
</evidence>
<keyword evidence="9" id="KW-0805">Transcription regulation</keyword>
<evidence type="ECO:0000256" key="3">
    <source>
        <dbReference type="ARBA" id="ARBA00022553"/>
    </source>
</evidence>
<name>A0AAV6GV67_9TELE</name>
<evidence type="ECO:0000256" key="6">
    <source>
        <dbReference type="ARBA" id="ARBA00022771"/>
    </source>
</evidence>
<organism evidence="17 18">
    <name type="scientific">Alosa alosa</name>
    <name type="common">allis shad</name>
    <dbReference type="NCBI Taxonomy" id="278164"/>
    <lineage>
        <taxon>Eukaryota</taxon>
        <taxon>Metazoa</taxon>
        <taxon>Chordata</taxon>
        <taxon>Craniata</taxon>
        <taxon>Vertebrata</taxon>
        <taxon>Euteleostomi</taxon>
        <taxon>Actinopterygii</taxon>
        <taxon>Neopterygii</taxon>
        <taxon>Teleostei</taxon>
        <taxon>Clupei</taxon>
        <taxon>Clupeiformes</taxon>
        <taxon>Clupeoidei</taxon>
        <taxon>Clupeidae</taxon>
        <taxon>Alosa</taxon>
    </lineage>
</organism>
<dbReference type="GO" id="GO:0005634">
    <property type="term" value="C:nucleus"/>
    <property type="evidence" value="ECO:0007669"/>
    <property type="project" value="UniProtKB-SubCell"/>
</dbReference>
<dbReference type="PANTHER" id="PTHR23235:SF145">
    <property type="entry name" value="KRUPPEL-LIKE FACTOR 1"/>
    <property type="match status" value="1"/>
</dbReference>
<evidence type="ECO:0000256" key="13">
    <source>
        <dbReference type="ARBA" id="ARBA00023242"/>
    </source>
</evidence>
<dbReference type="CDD" id="cd21581">
    <property type="entry name" value="KLF1_N"/>
    <property type="match status" value="1"/>
</dbReference>
<evidence type="ECO:0000256" key="14">
    <source>
        <dbReference type="PROSITE-ProRule" id="PRU00042"/>
    </source>
</evidence>
<evidence type="ECO:0000256" key="9">
    <source>
        <dbReference type="ARBA" id="ARBA00023015"/>
    </source>
</evidence>
<keyword evidence="11" id="KW-0010">Activator</keyword>
<feature type="domain" description="C2H2-type" evidence="16">
    <location>
        <begin position="365"/>
        <end position="388"/>
    </location>
</feature>
<dbReference type="EMBL" id="JADWDJ010000007">
    <property type="protein sequence ID" value="KAG5279013.1"/>
    <property type="molecule type" value="Genomic_DNA"/>
</dbReference>
<evidence type="ECO:0000256" key="12">
    <source>
        <dbReference type="ARBA" id="ARBA00023163"/>
    </source>
</evidence>
<dbReference type="PROSITE" id="PS00028">
    <property type="entry name" value="ZINC_FINGER_C2H2_1"/>
    <property type="match status" value="3"/>
</dbReference>
<reference evidence="17" key="1">
    <citation type="submission" date="2020-10" db="EMBL/GenBank/DDBJ databases">
        <title>Chromosome-scale genome assembly of the Allis shad, Alosa alosa.</title>
        <authorList>
            <person name="Margot Z."/>
            <person name="Christophe K."/>
            <person name="Cabau C."/>
            <person name="Louis A."/>
            <person name="Berthelot C."/>
            <person name="Parey E."/>
            <person name="Roest Crollius H."/>
            <person name="Montfort J."/>
            <person name="Robinson-Rechavi M."/>
            <person name="Bucao C."/>
            <person name="Bouchez O."/>
            <person name="Gislard M."/>
            <person name="Lluch J."/>
            <person name="Milhes M."/>
            <person name="Lampietro C."/>
            <person name="Lopez Roques C."/>
            <person name="Donnadieu C."/>
            <person name="Braasch I."/>
            <person name="Desvignes T."/>
            <person name="Postlethwait J."/>
            <person name="Bobe J."/>
            <person name="Guiguen Y."/>
        </authorList>
    </citation>
    <scope>NUCLEOTIDE SEQUENCE</scope>
    <source>
        <strain evidence="17">M-15738</strain>
        <tissue evidence="17">Blood</tissue>
    </source>
</reference>
<dbReference type="PROSITE" id="PS50157">
    <property type="entry name" value="ZINC_FINGER_C2H2_2"/>
    <property type="match status" value="3"/>
</dbReference>
<keyword evidence="5" id="KW-0677">Repeat</keyword>
<evidence type="ECO:0000256" key="4">
    <source>
        <dbReference type="ARBA" id="ARBA00022723"/>
    </source>
</evidence>
<dbReference type="SUPFAM" id="SSF57667">
    <property type="entry name" value="beta-beta-alpha zinc fingers"/>
    <property type="match status" value="2"/>
</dbReference>
<dbReference type="Proteomes" id="UP000823561">
    <property type="component" value="Chromosome 7"/>
</dbReference>
<evidence type="ECO:0000256" key="8">
    <source>
        <dbReference type="ARBA" id="ARBA00022843"/>
    </source>
</evidence>
<feature type="domain" description="C2H2-type" evidence="16">
    <location>
        <begin position="305"/>
        <end position="334"/>
    </location>
</feature>
<comment type="caution">
    <text evidence="17">The sequence shown here is derived from an EMBL/GenBank/DDBJ whole genome shotgun (WGS) entry which is preliminary data.</text>
</comment>
<feature type="domain" description="C2H2-type" evidence="16">
    <location>
        <begin position="335"/>
        <end position="364"/>
    </location>
</feature>
<feature type="compositionally biased region" description="Polar residues" evidence="15">
    <location>
        <begin position="85"/>
        <end position="97"/>
    </location>
</feature>
<keyword evidence="3" id="KW-0597">Phosphoprotein</keyword>
<dbReference type="FunFam" id="3.30.160.60:FF:000018">
    <property type="entry name" value="Krueppel-like factor 15"/>
    <property type="match status" value="1"/>
</dbReference>
<evidence type="ECO:0000256" key="15">
    <source>
        <dbReference type="SAM" id="MobiDB-lite"/>
    </source>
</evidence>
<keyword evidence="8" id="KW-0832">Ubl conjugation</keyword>
<dbReference type="AlphaFoldDB" id="A0AAV6GV67"/>
<dbReference type="FunFam" id="3.30.160.60:FF:000237">
    <property type="entry name" value="Krueppel-like factor 2"/>
    <property type="match status" value="1"/>
</dbReference>
<comment type="subcellular location">
    <subcellularLocation>
        <location evidence="1">Nucleus</location>
    </subcellularLocation>
</comment>
<evidence type="ECO:0000256" key="11">
    <source>
        <dbReference type="ARBA" id="ARBA00023159"/>
    </source>
</evidence>
<dbReference type="GO" id="GO:0045893">
    <property type="term" value="P:positive regulation of DNA-templated transcription"/>
    <property type="evidence" value="ECO:0007669"/>
    <property type="project" value="UniProtKB-ARBA"/>
</dbReference>
<keyword evidence="6 14" id="KW-0863">Zinc-finger</keyword>
<protein>
    <recommendedName>
        <fullName evidence="16">C2H2-type domain-containing protein</fullName>
    </recommendedName>
</protein>
<sequence>MAATQAVLPSFSSFSNFSNSSQDMKVWRFEDGSLGSLGFDAQDRRSLLEFHSAEQQDLPPAFREAQLDDEHSANWDMEFLLSSWGSTSPDQGTSQDSNSHRPPAAGQDPGRLFQGSVQERPALKEHAGLDRHYASTGSLMAELLSPEESVSCSIPELYNGGYLGEQQGKPYALHSDTTHQYGVPLGHNPEGPNDHSKVKSWEYGYFPQLPSLMAFPESRFPPVASVDAEAPGGHSQRSAYNILPNYHHHPKLYPHQLGPAAFVHRQAAGVYSSTTSLLPDSTVPSTGLEGKRGRKGVAKKRAAVHSCEYPGCSKTYTKSSHLKAHLRTHTGEKPYLCSWEGCGWKFARSDELTRHFRKHTGQKPYECMLCQRAFSRSDHLALHMKRHI</sequence>
<dbReference type="GO" id="GO:0000978">
    <property type="term" value="F:RNA polymerase II cis-regulatory region sequence-specific DNA binding"/>
    <property type="evidence" value="ECO:0007669"/>
    <property type="project" value="TreeGrafter"/>
</dbReference>
<dbReference type="Gene3D" id="3.30.160.60">
    <property type="entry name" value="Classic Zinc Finger"/>
    <property type="match status" value="3"/>
</dbReference>
<evidence type="ECO:0000256" key="10">
    <source>
        <dbReference type="ARBA" id="ARBA00023125"/>
    </source>
</evidence>
<dbReference type="GO" id="GO:0000981">
    <property type="term" value="F:DNA-binding transcription factor activity, RNA polymerase II-specific"/>
    <property type="evidence" value="ECO:0007669"/>
    <property type="project" value="TreeGrafter"/>
</dbReference>
<dbReference type="InterPro" id="IPR036236">
    <property type="entry name" value="Znf_C2H2_sf"/>
</dbReference>
<gene>
    <name evidence="17" type="ORF">AALO_G00105170</name>
</gene>
<feature type="region of interest" description="Disordered" evidence="15">
    <location>
        <begin position="85"/>
        <end position="112"/>
    </location>
</feature>
<keyword evidence="10" id="KW-0238">DNA-binding</keyword>
<dbReference type="InterPro" id="IPR013087">
    <property type="entry name" value="Znf_C2H2_type"/>
</dbReference>
<keyword evidence="13" id="KW-0539">Nucleus</keyword>
<dbReference type="Pfam" id="PF00096">
    <property type="entry name" value="zf-C2H2"/>
    <property type="match status" value="3"/>
</dbReference>
<keyword evidence="18" id="KW-1185">Reference proteome</keyword>
<dbReference type="GO" id="GO:0008270">
    <property type="term" value="F:zinc ion binding"/>
    <property type="evidence" value="ECO:0007669"/>
    <property type="project" value="UniProtKB-KW"/>
</dbReference>
<comment type="similarity">
    <text evidence="2">Belongs to the krueppel C2H2-type zinc-finger protein family.</text>
</comment>
<proteinExistence type="inferred from homology"/>
<keyword evidence="7" id="KW-0862">Zinc</keyword>
<dbReference type="FunFam" id="3.30.160.60:FF:000707">
    <property type="entry name" value="Putative Krueppel-like factor 1"/>
    <property type="match status" value="1"/>
</dbReference>
<keyword evidence="4" id="KW-0479">Metal-binding</keyword>
<evidence type="ECO:0000313" key="18">
    <source>
        <dbReference type="Proteomes" id="UP000823561"/>
    </source>
</evidence>
<evidence type="ECO:0000256" key="2">
    <source>
        <dbReference type="ARBA" id="ARBA00006991"/>
    </source>
</evidence>